<protein>
    <submittedName>
        <fullName evidence="1">Uncharacterized protein</fullName>
    </submittedName>
</protein>
<proteinExistence type="predicted"/>
<evidence type="ECO:0000313" key="1">
    <source>
        <dbReference type="EMBL" id="KAH7834994.1"/>
    </source>
</evidence>
<dbReference type="Proteomes" id="UP000828048">
    <property type="component" value="Chromosome 2"/>
</dbReference>
<organism evidence="1 2">
    <name type="scientific">Vaccinium darrowii</name>
    <dbReference type="NCBI Taxonomy" id="229202"/>
    <lineage>
        <taxon>Eukaryota</taxon>
        <taxon>Viridiplantae</taxon>
        <taxon>Streptophyta</taxon>
        <taxon>Embryophyta</taxon>
        <taxon>Tracheophyta</taxon>
        <taxon>Spermatophyta</taxon>
        <taxon>Magnoliopsida</taxon>
        <taxon>eudicotyledons</taxon>
        <taxon>Gunneridae</taxon>
        <taxon>Pentapetalae</taxon>
        <taxon>asterids</taxon>
        <taxon>Ericales</taxon>
        <taxon>Ericaceae</taxon>
        <taxon>Vaccinioideae</taxon>
        <taxon>Vaccinieae</taxon>
        <taxon>Vaccinium</taxon>
    </lineage>
</organism>
<evidence type="ECO:0000313" key="2">
    <source>
        <dbReference type="Proteomes" id="UP000828048"/>
    </source>
</evidence>
<dbReference type="EMBL" id="CM037152">
    <property type="protein sequence ID" value="KAH7834994.1"/>
    <property type="molecule type" value="Genomic_DNA"/>
</dbReference>
<sequence length="353" mass="39459">MEYSKKGNVAPVDEITGSNPAGGSNPDDVSNSASQKIATQTSPVDSFFQKLIKLFEPSGLSLLFNFRETRLDLYVFYKEVTERGGFHLVTKDGKWDEVASNLNSKSIVSMSPIQLQKLYAHFLYQFEQTYHYRTPARVAAASGHSPGIEDNSSSSTGKRKHADISPFLTVDLCNKDGATAKKKCSDNSNQLSTAGPPKKKLVVQTPPKKDTKKDPNAPLRTRTAYQMFLRMECDRLKKIHGVTSASQNIRNMATDSWRHLSESERQPYVEESMKDKERFNREMTAYKEGKNTPGKIEGDYHVTLQLAPGNFVVPGESAAELASQLMKNGQPNEDALFQINWDRYCGTLDVLPF</sequence>
<name>A0ACB7X2V9_9ERIC</name>
<accession>A0ACB7X2V9</accession>
<reference evidence="1 2" key="1">
    <citation type="journal article" date="2021" name="Hortic Res">
        <title>High-quality reference genome and annotation aids understanding of berry development for evergreen blueberry (Vaccinium darrowii).</title>
        <authorList>
            <person name="Yu J."/>
            <person name="Hulse-Kemp A.M."/>
            <person name="Babiker E."/>
            <person name="Staton M."/>
        </authorList>
    </citation>
    <scope>NUCLEOTIDE SEQUENCE [LARGE SCALE GENOMIC DNA]</scope>
    <source>
        <strain evidence="2">cv. NJ 8807/NJ 8810</strain>
        <tissue evidence="1">Young leaf</tissue>
    </source>
</reference>
<keyword evidence="2" id="KW-1185">Reference proteome</keyword>
<gene>
    <name evidence="1" type="ORF">Vadar_021884</name>
</gene>
<comment type="caution">
    <text evidence="1">The sequence shown here is derived from an EMBL/GenBank/DDBJ whole genome shotgun (WGS) entry which is preliminary data.</text>
</comment>